<dbReference type="InParanoid" id="H2ZL74"/>
<dbReference type="Gene3D" id="2.120.10.80">
    <property type="entry name" value="Kelch-type beta propeller"/>
    <property type="match status" value="1"/>
</dbReference>
<evidence type="ECO:0000313" key="3">
    <source>
        <dbReference type="Ensembl" id="ENSCSAVP00000018340.1"/>
    </source>
</evidence>
<evidence type="ECO:0000256" key="1">
    <source>
        <dbReference type="ARBA" id="ARBA00022441"/>
    </source>
</evidence>
<keyword evidence="4" id="KW-1185">Reference proteome</keyword>
<dbReference type="InterPro" id="IPR015915">
    <property type="entry name" value="Kelch-typ_b-propeller"/>
</dbReference>
<dbReference type="SMART" id="SM00612">
    <property type="entry name" value="Kelch"/>
    <property type="match status" value="4"/>
</dbReference>
<dbReference type="Proteomes" id="UP000007875">
    <property type="component" value="Unassembled WGS sequence"/>
</dbReference>
<dbReference type="PANTHER" id="PTHR45632">
    <property type="entry name" value="LD33804P"/>
    <property type="match status" value="1"/>
</dbReference>
<dbReference type="STRING" id="51511.ENSCSAVP00000018340"/>
<dbReference type="SUPFAM" id="SSF117281">
    <property type="entry name" value="Kelch motif"/>
    <property type="match status" value="1"/>
</dbReference>
<keyword evidence="1" id="KW-0880">Kelch repeat</keyword>
<dbReference type="Ensembl" id="ENSCSAVT00000018540.1">
    <property type="protein sequence ID" value="ENSCSAVP00000018340.1"/>
    <property type="gene ID" value="ENSCSAVG00000010771.1"/>
</dbReference>
<dbReference type="eggNOG" id="KOG4441">
    <property type="taxonomic scope" value="Eukaryota"/>
</dbReference>
<protein>
    <submittedName>
        <fullName evidence="3">Uncharacterized protein</fullName>
    </submittedName>
</protein>
<dbReference type="HOGENOM" id="CLU_1085698_0_0_1"/>
<organism evidence="3 4">
    <name type="scientific">Ciona savignyi</name>
    <name type="common">Pacific transparent sea squirt</name>
    <dbReference type="NCBI Taxonomy" id="51511"/>
    <lineage>
        <taxon>Eukaryota</taxon>
        <taxon>Metazoa</taxon>
        <taxon>Chordata</taxon>
        <taxon>Tunicata</taxon>
        <taxon>Ascidiacea</taxon>
        <taxon>Phlebobranchia</taxon>
        <taxon>Cionidae</taxon>
        <taxon>Ciona</taxon>
    </lineage>
</organism>
<reference evidence="3" key="3">
    <citation type="submission" date="2025-09" db="UniProtKB">
        <authorList>
            <consortium name="Ensembl"/>
        </authorList>
    </citation>
    <scope>IDENTIFICATION</scope>
</reference>
<dbReference type="PANTHER" id="PTHR45632:SF3">
    <property type="entry name" value="KELCH-LIKE PROTEIN 32"/>
    <property type="match status" value="1"/>
</dbReference>
<evidence type="ECO:0000256" key="2">
    <source>
        <dbReference type="ARBA" id="ARBA00022737"/>
    </source>
</evidence>
<dbReference type="Pfam" id="PF24681">
    <property type="entry name" value="Kelch_KLHDC2_KLHL20_DRC7"/>
    <property type="match status" value="1"/>
</dbReference>
<proteinExistence type="predicted"/>
<dbReference type="InterPro" id="IPR006652">
    <property type="entry name" value="Kelch_1"/>
</dbReference>
<sequence>MIQGRAHFHLSAHDHWLVAVGGKSSHVVRNSVEKYSIQTKKWEFAAVLKQPRYSHAGSNYKHDIYVSGGVVRKNSTTDTLKFNLATNHWVPVAQMKCPRSCHTMTAVRDRIYVFGGETEINGVVQNVCTAIECYTPQCDQWHKVAQKSSFHCDKECAITELAGLIYLVGGCKTNVTDHRNDVGSYNPESDTWKVQPKLPRRLRGAACAVLALSEFQRQENVTISCNILFDNISVPFHLFLISSFQVYIENRHLYFD</sequence>
<reference evidence="3" key="2">
    <citation type="submission" date="2025-08" db="UniProtKB">
        <authorList>
            <consortium name="Ensembl"/>
        </authorList>
    </citation>
    <scope>IDENTIFICATION</scope>
</reference>
<accession>H2ZL74</accession>
<keyword evidence="2" id="KW-0677">Repeat</keyword>
<dbReference type="OMA" id="KECAITE"/>
<dbReference type="GeneTree" id="ENSGT00940000165068"/>
<evidence type="ECO:0000313" key="4">
    <source>
        <dbReference type="Proteomes" id="UP000007875"/>
    </source>
</evidence>
<dbReference type="AlphaFoldDB" id="H2ZL74"/>
<reference evidence="4" key="1">
    <citation type="submission" date="2003-08" db="EMBL/GenBank/DDBJ databases">
        <authorList>
            <person name="Birren B."/>
            <person name="Nusbaum C."/>
            <person name="Abebe A."/>
            <person name="Abouelleil A."/>
            <person name="Adekoya E."/>
            <person name="Ait-zahra M."/>
            <person name="Allen N."/>
            <person name="Allen T."/>
            <person name="An P."/>
            <person name="Anderson M."/>
            <person name="Anderson S."/>
            <person name="Arachchi H."/>
            <person name="Armbruster J."/>
            <person name="Bachantsang P."/>
            <person name="Baldwin J."/>
            <person name="Barry A."/>
            <person name="Bayul T."/>
            <person name="Blitshsteyn B."/>
            <person name="Bloom T."/>
            <person name="Blye J."/>
            <person name="Boguslavskiy L."/>
            <person name="Borowsky M."/>
            <person name="Boukhgalter B."/>
            <person name="Brunache A."/>
            <person name="Butler J."/>
            <person name="Calixte N."/>
            <person name="Calvo S."/>
            <person name="Camarata J."/>
            <person name="Campo K."/>
            <person name="Chang J."/>
            <person name="Cheshatsang Y."/>
            <person name="Citroen M."/>
            <person name="Collymore A."/>
            <person name="Considine T."/>
            <person name="Cook A."/>
            <person name="Cooke P."/>
            <person name="Corum B."/>
            <person name="Cuomo C."/>
            <person name="David R."/>
            <person name="Dawoe T."/>
            <person name="Degray S."/>
            <person name="Dodge S."/>
            <person name="Dooley K."/>
            <person name="Dorje P."/>
            <person name="Dorjee K."/>
            <person name="Dorris L."/>
            <person name="Duffey N."/>
            <person name="Dupes A."/>
            <person name="Elkins T."/>
            <person name="Engels R."/>
            <person name="Erickson J."/>
            <person name="Farina A."/>
            <person name="Faro S."/>
            <person name="Ferreira P."/>
            <person name="Fischer H."/>
            <person name="Fitzgerald M."/>
            <person name="Foley K."/>
            <person name="Gage D."/>
            <person name="Galagan J."/>
            <person name="Gearin G."/>
            <person name="Gnerre S."/>
            <person name="Gnirke A."/>
            <person name="Goyette A."/>
            <person name="Graham J."/>
            <person name="Grandbois E."/>
            <person name="Gyaltsen K."/>
            <person name="Hafez N."/>
            <person name="Hagopian D."/>
            <person name="Hagos B."/>
            <person name="Hall J."/>
            <person name="Hatcher B."/>
            <person name="Heller A."/>
            <person name="Higgins H."/>
            <person name="Honan T."/>
            <person name="Horn A."/>
            <person name="Houde N."/>
            <person name="Hughes L."/>
            <person name="Hulme W."/>
            <person name="Husby E."/>
            <person name="Iliev I."/>
            <person name="Jaffe D."/>
            <person name="Jones C."/>
            <person name="Kamal M."/>
            <person name="Kamat A."/>
            <person name="Kamvysselis M."/>
            <person name="Karlsson E."/>
            <person name="Kells C."/>
            <person name="Kieu A."/>
            <person name="Kisner P."/>
            <person name="Kodira C."/>
            <person name="Kulbokas E."/>
            <person name="Labutti K."/>
            <person name="Lama D."/>
            <person name="Landers T."/>
            <person name="Leger J."/>
            <person name="Levine S."/>
            <person name="Lewis D."/>
            <person name="Lewis T."/>
            <person name="Lindblad-toh K."/>
            <person name="Liu X."/>
            <person name="Lokyitsang T."/>
            <person name="Lokyitsang Y."/>
            <person name="Lucien O."/>
            <person name="Lui A."/>
            <person name="Ma L.J."/>
            <person name="Mabbitt R."/>
            <person name="Macdonald J."/>
            <person name="Maclean C."/>
            <person name="Major J."/>
            <person name="Manning J."/>
            <person name="Marabella R."/>
            <person name="Maru K."/>
            <person name="Matthews C."/>
            <person name="Mauceli E."/>
            <person name="Mccarthy M."/>
            <person name="Mcdonough S."/>
            <person name="Mcghee T."/>
            <person name="Meldrim J."/>
            <person name="Meneus L."/>
            <person name="Mesirov J."/>
            <person name="Mihalev A."/>
            <person name="Mihova T."/>
            <person name="Mikkelsen T."/>
            <person name="Mlenga V."/>
            <person name="Moru K."/>
            <person name="Mozes J."/>
            <person name="Mulrain L."/>
            <person name="Munson G."/>
            <person name="Naylor J."/>
            <person name="Newes C."/>
            <person name="Nguyen C."/>
            <person name="Nguyen N."/>
            <person name="Nguyen T."/>
            <person name="Nicol R."/>
            <person name="Nielsen C."/>
            <person name="Nizzari M."/>
            <person name="Norbu C."/>
            <person name="Norbu N."/>
            <person name="O'donnell P."/>
            <person name="Okoawo O."/>
            <person name="O'leary S."/>
            <person name="Omotosho B."/>
            <person name="O'neill K."/>
            <person name="Osman S."/>
            <person name="Parker S."/>
            <person name="Perrin D."/>
            <person name="Phunkhang P."/>
            <person name="Piqani B."/>
            <person name="Purcell S."/>
            <person name="Rachupka T."/>
            <person name="Ramasamy U."/>
            <person name="Rameau R."/>
            <person name="Ray V."/>
            <person name="Raymond C."/>
            <person name="Retta R."/>
            <person name="Richardson S."/>
            <person name="Rise C."/>
            <person name="Rodriguez J."/>
            <person name="Rogers J."/>
            <person name="Rogov P."/>
            <person name="Rutman M."/>
            <person name="Schupbach R."/>
            <person name="Seaman C."/>
            <person name="Settipalli S."/>
            <person name="Sharpe T."/>
            <person name="Sheridan J."/>
            <person name="Sherpa N."/>
            <person name="Shi J."/>
            <person name="Smirnov S."/>
            <person name="Smith C."/>
            <person name="Sougnez C."/>
            <person name="Spencer B."/>
            <person name="Stalker J."/>
            <person name="Stange-thomann N."/>
            <person name="Stavropoulos S."/>
            <person name="Stetson K."/>
            <person name="Stone C."/>
            <person name="Stone S."/>
            <person name="Stubbs M."/>
            <person name="Talamas J."/>
            <person name="Tchuinga P."/>
            <person name="Tenzing P."/>
            <person name="Tesfaye S."/>
            <person name="Theodore J."/>
            <person name="Thoulutsang Y."/>
            <person name="Topham K."/>
            <person name="Towey S."/>
            <person name="Tsamla T."/>
            <person name="Tsomo N."/>
            <person name="Vallee D."/>
            <person name="Vassiliev H."/>
            <person name="Venkataraman V."/>
            <person name="Vinson J."/>
            <person name="Vo A."/>
            <person name="Wade C."/>
            <person name="Wang S."/>
            <person name="Wangchuk T."/>
            <person name="Wangdi T."/>
            <person name="Whittaker C."/>
            <person name="Wilkinson J."/>
            <person name="Wu Y."/>
            <person name="Wyman D."/>
            <person name="Yadav S."/>
            <person name="Yang S."/>
            <person name="Yang X."/>
            <person name="Yeager S."/>
            <person name="Yee E."/>
            <person name="Young G."/>
            <person name="Zainoun J."/>
            <person name="Zembeck L."/>
            <person name="Zimmer A."/>
            <person name="Zody M."/>
            <person name="Lander E."/>
        </authorList>
    </citation>
    <scope>NUCLEOTIDE SEQUENCE [LARGE SCALE GENOMIC DNA]</scope>
</reference>
<name>H2ZL74_CIOSA</name>